<evidence type="ECO:0000256" key="1">
    <source>
        <dbReference type="SAM" id="MobiDB-lite"/>
    </source>
</evidence>
<dbReference type="Proteomes" id="UP000634136">
    <property type="component" value="Unassembled WGS sequence"/>
</dbReference>
<reference evidence="2" key="1">
    <citation type="submission" date="2020-09" db="EMBL/GenBank/DDBJ databases">
        <title>Genome-Enabled Discovery of Anthraquinone Biosynthesis in Senna tora.</title>
        <authorList>
            <person name="Kang S.-H."/>
            <person name="Pandey R.P."/>
            <person name="Lee C.-M."/>
            <person name="Sim J.-S."/>
            <person name="Jeong J.-T."/>
            <person name="Choi B.-S."/>
            <person name="Jung M."/>
            <person name="Ginzburg D."/>
            <person name="Zhao K."/>
            <person name="Won S.Y."/>
            <person name="Oh T.-J."/>
            <person name="Yu Y."/>
            <person name="Kim N.-H."/>
            <person name="Lee O.R."/>
            <person name="Lee T.-H."/>
            <person name="Bashyal P."/>
            <person name="Kim T.-S."/>
            <person name="Lee W.-H."/>
            <person name="Kawkins C."/>
            <person name="Kim C.-K."/>
            <person name="Kim J.S."/>
            <person name="Ahn B.O."/>
            <person name="Rhee S.Y."/>
            <person name="Sohng J.K."/>
        </authorList>
    </citation>
    <scope>NUCLEOTIDE SEQUENCE</scope>
    <source>
        <tissue evidence="2">Leaf</tissue>
    </source>
</reference>
<name>A0A834T358_9FABA</name>
<keyword evidence="2" id="KW-0675">Receptor</keyword>
<feature type="region of interest" description="Disordered" evidence="1">
    <location>
        <begin position="1"/>
        <end position="22"/>
    </location>
</feature>
<comment type="caution">
    <text evidence="2">The sequence shown here is derived from an EMBL/GenBank/DDBJ whole genome shotgun (WGS) entry which is preliminary data.</text>
</comment>
<protein>
    <submittedName>
        <fullName evidence="2">Leucine-rich repeat receptor-like serine/threonine-protein kinase</fullName>
    </submittedName>
</protein>
<dbReference type="GO" id="GO:0016301">
    <property type="term" value="F:kinase activity"/>
    <property type="evidence" value="ECO:0007669"/>
    <property type="project" value="UniProtKB-KW"/>
</dbReference>
<keyword evidence="2" id="KW-0808">Transferase</keyword>
<keyword evidence="3" id="KW-1185">Reference proteome</keyword>
<proteinExistence type="predicted"/>
<sequence length="171" mass="19156">MLRYDPRSSHAMTTPIGPSNPLRLVSTTRIEDMLRHDPRSSHAKTTPIAAWKPLSFANTTRTDVFDSLAQQVFCLVIREVPQLSASCQIDGNLPCECIIREIEALQPKQTTQLCWDFSMEVVAVEAEISQEGEVANMRRYGPTQTISLQVQHCDSLMLMAACDSMPFTEVI</sequence>
<evidence type="ECO:0000313" key="3">
    <source>
        <dbReference type="Proteomes" id="UP000634136"/>
    </source>
</evidence>
<dbReference type="AlphaFoldDB" id="A0A834T358"/>
<gene>
    <name evidence="2" type="ORF">G2W53_028674</name>
</gene>
<keyword evidence="2" id="KW-0418">Kinase</keyword>
<evidence type="ECO:0000313" key="2">
    <source>
        <dbReference type="EMBL" id="KAF7814705.1"/>
    </source>
</evidence>
<organism evidence="2 3">
    <name type="scientific">Senna tora</name>
    <dbReference type="NCBI Taxonomy" id="362788"/>
    <lineage>
        <taxon>Eukaryota</taxon>
        <taxon>Viridiplantae</taxon>
        <taxon>Streptophyta</taxon>
        <taxon>Embryophyta</taxon>
        <taxon>Tracheophyta</taxon>
        <taxon>Spermatophyta</taxon>
        <taxon>Magnoliopsida</taxon>
        <taxon>eudicotyledons</taxon>
        <taxon>Gunneridae</taxon>
        <taxon>Pentapetalae</taxon>
        <taxon>rosids</taxon>
        <taxon>fabids</taxon>
        <taxon>Fabales</taxon>
        <taxon>Fabaceae</taxon>
        <taxon>Caesalpinioideae</taxon>
        <taxon>Cassia clade</taxon>
        <taxon>Senna</taxon>
    </lineage>
</organism>
<accession>A0A834T358</accession>
<dbReference type="EMBL" id="JAAIUW010000009">
    <property type="protein sequence ID" value="KAF7814705.1"/>
    <property type="molecule type" value="Genomic_DNA"/>
</dbReference>